<keyword evidence="9" id="KW-0720">Serine protease</keyword>
<dbReference type="InterPro" id="IPR050925">
    <property type="entry name" value="Rhomboid_protease_S54"/>
</dbReference>
<keyword evidence="3 9" id="KW-1003">Cell membrane</keyword>
<dbReference type="GO" id="GO:0004252">
    <property type="term" value="F:serine-type endopeptidase activity"/>
    <property type="evidence" value="ECO:0007669"/>
    <property type="project" value="UniProtKB-UniRule"/>
</dbReference>
<dbReference type="RefSeq" id="WP_034793901.1">
    <property type="nucleotide sequence ID" value="NZ_JMPJ01000066.1"/>
</dbReference>
<dbReference type="SUPFAM" id="SSF144091">
    <property type="entry name" value="Rhomboid-like"/>
    <property type="match status" value="1"/>
</dbReference>
<comment type="function">
    <text evidence="9">Rhomboid-type serine protease that catalyzes intramembrane proteolysis.</text>
</comment>
<dbReference type="InterPro" id="IPR038236">
    <property type="entry name" value="GlpG_N_sf"/>
</dbReference>
<evidence type="ECO:0000256" key="3">
    <source>
        <dbReference type="ARBA" id="ARBA00022475"/>
    </source>
</evidence>
<dbReference type="eggNOG" id="COG0705">
    <property type="taxonomic scope" value="Bacteria"/>
</dbReference>
<keyword evidence="9" id="KW-0645">Protease</keyword>
<dbReference type="PANTHER" id="PTHR43731">
    <property type="entry name" value="RHOMBOID PROTEASE"/>
    <property type="match status" value="1"/>
</dbReference>
<feature type="transmembrane region" description="Helical" evidence="9">
    <location>
        <begin position="249"/>
        <end position="268"/>
    </location>
</feature>
<dbReference type="PANTHER" id="PTHR43731:SF14">
    <property type="entry name" value="PRESENILIN-ASSOCIATED RHOMBOID-LIKE PROTEIN, MITOCHONDRIAL"/>
    <property type="match status" value="1"/>
</dbReference>
<evidence type="ECO:0000256" key="1">
    <source>
        <dbReference type="ARBA" id="ARBA00004141"/>
    </source>
</evidence>
<keyword evidence="4" id="KW-0997">Cell inner membrane</keyword>
<dbReference type="GeneID" id="78382005"/>
<dbReference type="GO" id="GO:0005886">
    <property type="term" value="C:plasma membrane"/>
    <property type="evidence" value="ECO:0007669"/>
    <property type="project" value="UniProtKB-SubCell"/>
</dbReference>
<feature type="domain" description="Peptidase S54 rhomboid" evidence="10">
    <location>
        <begin position="135"/>
        <end position="269"/>
    </location>
</feature>
<dbReference type="AlphaFoldDB" id="A0A085G5A1"/>
<comment type="subcellular location">
    <subcellularLocation>
        <location evidence="9">Cell membrane</location>
        <topology evidence="9">Multi-pass membrane protein</topology>
    </subcellularLocation>
    <subcellularLocation>
        <location evidence="1">Membrane</location>
        <topology evidence="1">Multi-pass membrane protein</topology>
    </subcellularLocation>
</comment>
<dbReference type="InterPro" id="IPR035952">
    <property type="entry name" value="Rhomboid-like_sf"/>
</dbReference>
<dbReference type="InterPro" id="IPR022732">
    <property type="entry name" value="Peptidase_S54_GlpG_N"/>
</dbReference>
<feature type="transmembrane region" description="Helical" evidence="9">
    <location>
        <begin position="173"/>
        <end position="189"/>
    </location>
</feature>
<organism evidence="12 13">
    <name type="scientific">Ewingella americana (strain ATCC 33852 / DSM 4580 / CCUG 14506 / JCM 5911 / LMG 7869 / NCTC 12157 / CDC 1468-78)</name>
    <dbReference type="NCBI Taxonomy" id="910964"/>
    <lineage>
        <taxon>Bacteria</taxon>
        <taxon>Pseudomonadati</taxon>
        <taxon>Pseudomonadota</taxon>
        <taxon>Gammaproteobacteria</taxon>
        <taxon>Enterobacterales</taxon>
        <taxon>Yersiniaceae</taxon>
        <taxon>Ewingella</taxon>
    </lineage>
</organism>
<keyword evidence="5 9" id="KW-0812">Transmembrane</keyword>
<evidence type="ECO:0000256" key="8">
    <source>
        <dbReference type="ARBA" id="ARBA00023136"/>
    </source>
</evidence>
<evidence type="ECO:0000256" key="7">
    <source>
        <dbReference type="ARBA" id="ARBA00022989"/>
    </source>
</evidence>
<evidence type="ECO:0000313" key="12">
    <source>
        <dbReference type="EMBL" id="KFC78896.1"/>
    </source>
</evidence>
<dbReference type="Pfam" id="PF01694">
    <property type="entry name" value="Rhomboid"/>
    <property type="match status" value="1"/>
</dbReference>
<keyword evidence="6 9" id="KW-0378">Hydrolase</keyword>
<name>A0A085G5A1_EWIA3</name>
<feature type="active site" evidence="9">
    <location>
        <position position="255"/>
    </location>
</feature>
<evidence type="ECO:0000259" key="10">
    <source>
        <dbReference type="Pfam" id="PF01694"/>
    </source>
</evidence>
<dbReference type="STRING" id="910964.GEAM_3459"/>
<comment type="catalytic activity">
    <reaction evidence="9">
        <text>Cleaves type-1 transmembrane domains using a catalytic dyad composed of serine and histidine that are contributed by different transmembrane domains.</text>
        <dbReference type="EC" id="3.4.21.105"/>
    </reaction>
</comment>
<feature type="transmembrane region" description="Helical" evidence="9">
    <location>
        <begin position="195"/>
        <end position="214"/>
    </location>
</feature>
<keyword evidence="13" id="KW-1185">Reference proteome</keyword>
<dbReference type="EMBL" id="JMPJ01000066">
    <property type="protein sequence ID" value="KFC78896.1"/>
    <property type="molecule type" value="Genomic_DNA"/>
</dbReference>
<dbReference type="HAMAP" id="MF_01594">
    <property type="entry name" value="Rhomboid_GlpG"/>
    <property type="match status" value="1"/>
</dbReference>
<reference evidence="12 13" key="1">
    <citation type="submission" date="2014-05" db="EMBL/GenBank/DDBJ databases">
        <title>ATOL: Assembling a taxonomically balanced genome-scale reconstruction of the evolutionary history of the Enterobacteriaceae.</title>
        <authorList>
            <person name="Plunkett G.III."/>
            <person name="Neeno-Eckwall E.C."/>
            <person name="Glasner J.D."/>
            <person name="Perna N.T."/>
        </authorList>
    </citation>
    <scope>NUCLEOTIDE SEQUENCE [LARGE SCALE GENOMIC DNA]</scope>
    <source>
        <strain evidence="12 13">ATCC 33852</strain>
    </source>
</reference>
<keyword evidence="7 9" id="KW-1133">Transmembrane helix</keyword>
<proteinExistence type="inferred from homology"/>
<dbReference type="GO" id="GO:0006508">
    <property type="term" value="P:proteolysis"/>
    <property type="evidence" value="ECO:0007669"/>
    <property type="project" value="UniProtKB-UniRule"/>
</dbReference>
<feature type="active site" description="Nucleophile" evidence="9">
    <location>
        <position position="202"/>
    </location>
</feature>
<evidence type="ECO:0000256" key="4">
    <source>
        <dbReference type="ARBA" id="ARBA00022519"/>
    </source>
</evidence>
<evidence type="ECO:0000256" key="5">
    <source>
        <dbReference type="ARBA" id="ARBA00022692"/>
    </source>
</evidence>
<accession>A0A085G5A1</accession>
<dbReference type="Gene3D" id="1.20.1540.10">
    <property type="entry name" value="Rhomboid-like"/>
    <property type="match status" value="1"/>
</dbReference>
<gene>
    <name evidence="9" type="primary">glpG</name>
    <name evidence="12" type="ORF">GEAM_3459</name>
</gene>
<protein>
    <recommendedName>
        <fullName evidence="9">Rhomboid protease GlpG</fullName>
        <ecNumber evidence="9">3.4.21.105</ecNumber>
    </recommendedName>
    <alternativeName>
        <fullName evidence="9">Intramembrane serine protease</fullName>
    </alternativeName>
</protein>
<comment type="similarity">
    <text evidence="2 9">Belongs to the peptidase S54 family.</text>
</comment>
<evidence type="ECO:0000256" key="6">
    <source>
        <dbReference type="ARBA" id="ARBA00022801"/>
    </source>
</evidence>
<dbReference type="NCBIfam" id="TIGR04239">
    <property type="entry name" value="rhombo_GlpG"/>
    <property type="match status" value="1"/>
</dbReference>
<evidence type="ECO:0000256" key="9">
    <source>
        <dbReference type="HAMAP-Rule" id="MF_01594"/>
    </source>
</evidence>
<dbReference type="EC" id="3.4.21.105" evidence="9"/>
<comment type="caution">
    <text evidence="12">The sequence shown here is derived from an EMBL/GenBank/DDBJ whole genome shotgun (WGS) entry which is preliminary data.</text>
</comment>
<dbReference type="Pfam" id="PF12122">
    <property type="entry name" value="Rhomboid_N"/>
    <property type="match status" value="1"/>
</dbReference>
<dbReference type="NCBIfam" id="NF008155">
    <property type="entry name" value="PRK10907.1"/>
    <property type="match status" value="1"/>
</dbReference>
<dbReference type="Gene3D" id="3.30.70.2350">
    <property type="match status" value="1"/>
</dbReference>
<feature type="domain" description="Peptidase S54 GlpG peptidase N-terminal" evidence="11">
    <location>
        <begin position="1"/>
        <end position="84"/>
    </location>
</feature>
<evidence type="ECO:0000313" key="13">
    <source>
        <dbReference type="Proteomes" id="UP000028640"/>
    </source>
</evidence>
<dbReference type="Proteomes" id="UP000028640">
    <property type="component" value="Unassembled WGS sequence"/>
</dbReference>
<sequence length="278" mass="31667">MVRILSLNNPRLALAFVDYMATQGIKLQVKNESQEVQIWLEDEARLPEVEQQLALFLEDPLHPRYQAASWQTGNTGANLSYQHYSYWQRIRSQAGPLTMVMIFLCIAVYILQQIYGDENVMRTLAWPMDSSQYLEIWRWFSPALLHFSLLHILFNLLWWWYLGGPVEKRLGTGKLFTITVVSALVSGWGQSLFSGIWFGGLSGVVYALMGYVWLTGELKPERGISLPRGLMVFSIAWLVLGYFNVMGLAIANAAHVFGLVLGLLMAFVDTRTSHKKQN</sequence>
<feature type="transmembrane region" description="Helical" evidence="9">
    <location>
        <begin position="226"/>
        <end position="243"/>
    </location>
</feature>
<dbReference type="InterPro" id="IPR022764">
    <property type="entry name" value="Peptidase_S54_rhomboid_dom"/>
</dbReference>
<evidence type="ECO:0000256" key="2">
    <source>
        <dbReference type="ARBA" id="ARBA00009045"/>
    </source>
</evidence>
<evidence type="ECO:0000259" key="11">
    <source>
        <dbReference type="Pfam" id="PF12122"/>
    </source>
</evidence>
<feature type="transmembrane region" description="Helical" evidence="9">
    <location>
        <begin position="97"/>
        <end position="116"/>
    </location>
</feature>
<feature type="transmembrane region" description="Helical" evidence="9">
    <location>
        <begin position="136"/>
        <end position="161"/>
    </location>
</feature>
<keyword evidence="8 9" id="KW-0472">Membrane</keyword>
<dbReference type="InterPro" id="IPR023662">
    <property type="entry name" value="Rhomboid_protease_GlpG"/>
</dbReference>
<dbReference type="OrthoDB" id="9778341at2"/>